<evidence type="ECO:0000313" key="2">
    <source>
        <dbReference type="Proteomes" id="UP000009374"/>
    </source>
</evidence>
<sequence length="197" mass="20726">MKVLNVLKGRGSRLAAVGVMICLSGALVSCQTSPAVPYVPPSPGPATLHGVPVRDIVSDLDPALKGIVERLGEPLRVAVIRYTTPSGLSRTFGRYLSLKVGEGLSRVPGVTLIDPGQVYEALHRMGIEQGLLDTRTLLEVGEKVGAQVLVVGTYTDLGQTIDVQSRILSLPGGKQEGVFSRTLPKTPAVLSLIKVGP</sequence>
<organism evidence="1 2">
    <name type="scientific">Leptospirillum ferrodiazotrophum</name>
    <dbReference type="NCBI Taxonomy" id="412449"/>
    <lineage>
        <taxon>Bacteria</taxon>
        <taxon>Pseudomonadati</taxon>
        <taxon>Nitrospirota</taxon>
        <taxon>Nitrospiria</taxon>
        <taxon>Nitrospirales</taxon>
        <taxon>Nitrospiraceae</taxon>
        <taxon>Leptospirillum</taxon>
    </lineage>
</organism>
<dbReference type="AlphaFoldDB" id="C6HXG9"/>
<evidence type="ECO:0000313" key="1">
    <source>
        <dbReference type="EMBL" id="EES52721.1"/>
    </source>
</evidence>
<dbReference type="EMBL" id="GG693873">
    <property type="protein sequence ID" value="EES52721.1"/>
    <property type="molecule type" value="Genomic_DNA"/>
</dbReference>
<reference evidence="1 2" key="1">
    <citation type="journal article" date="2009" name="Appl. Environ. Microbiol.">
        <title>Community genomic and proteomic analyses of chemoautotrophic iron-oxidizing "Leptospirillum rubarum" (Group II) and "Leptospirillum ferrodiazotrophum" (Group III) bacteria in acid mine drainage biofilms.</title>
        <authorList>
            <person name="Goltsman D.S."/>
            <person name="Denef V.J."/>
            <person name="Singer S.W."/>
            <person name="VerBerkmoes N.C."/>
            <person name="Lefsrud M."/>
            <person name="Mueller R.S."/>
            <person name="Dick G.J."/>
            <person name="Sun C.L."/>
            <person name="Wheeler K.E."/>
            <person name="Zemla A."/>
            <person name="Baker B.J."/>
            <person name="Hauser L."/>
            <person name="Land M."/>
            <person name="Shah M.B."/>
            <person name="Thelen M.P."/>
            <person name="Hettich R.L."/>
            <person name="Banfield J.F."/>
        </authorList>
    </citation>
    <scope>NUCLEOTIDE SEQUENCE [LARGE SCALE GENOMIC DNA]</scope>
</reference>
<keyword evidence="2" id="KW-1185">Reference proteome</keyword>
<proteinExistence type="predicted"/>
<protein>
    <recommendedName>
        <fullName evidence="3">FlgO domain-containing protein</fullName>
    </recommendedName>
</protein>
<evidence type="ECO:0008006" key="3">
    <source>
        <dbReference type="Google" id="ProtNLM"/>
    </source>
</evidence>
<gene>
    <name evidence="1" type="ORF">UBAL3_92050093</name>
</gene>
<dbReference type="Proteomes" id="UP000009374">
    <property type="component" value="Unassembled WGS sequence"/>
</dbReference>
<accession>C6HXG9</accession>
<dbReference type="PROSITE" id="PS51257">
    <property type="entry name" value="PROKAR_LIPOPROTEIN"/>
    <property type="match status" value="1"/>
</dbReference>
<name>C6HXG9_9BACT</name>